<dbReference type="NCBIfam" id="NF047864">
    <property type="entry name" value="CBU_0592_membra"/>
    <property type="match status" value="1"/>
</dbReference>
<gene>
    <name evidence="3" type="ORF">AN936_05835</name>
</gene>
<dbReference type="KEGG" id="smag:AN936_05835"/>
<name>A0A0N7GS71_SPHMC</name>
<dbReference type="Pfam" id="PF26604">
    <property type="entry name" value="CBU_0592"/>
    <property type="match status" value="1"/>
</dbReference>
<accession>A0A0N7GS71</accession>
<dbReference type="Proteomes" id="UP000058074">
    <property type="component" value="Chromosome"/>
</dbReference>
<keyword evidence="1" id="KW-0812">Transmembrane</keyword>
<dbReference type="EMBL" id="CP012700">
    <property type="protein sequence ID" value="ALH79899.1"/>
    <property type="molecule type" value="Genomic_DNA"/>
</dbReference>
<feature type="domain" description="CBU-0592-like" evidence="2">
    <location>
        <begin position="9"/>
        <end position="83"/>
    </location>
</feature>
<dbReference type="OrthoDB" id="3256397at2"/>
<feature type="transmembrane region" description="Helical" evidence="1">
    <location>
        <begin position="61"/>
        <end position="80"/>
    </location>
</feature>
<dbReference type="RefSeq" id="WP_054587297.1">
    <property type="nucleotide sequence ID" value="NZ_CP012700.1"/>
</dbReference>
<dbReference type="AlphaFoldDB" id="A0A0N7GS71"/>
<evidence type="ECO:0000259" key="2">
    <source>
        <dbReference type="Pfam" id="PF26604"/>
    </source>
</evidence>
<evidence type="ECO:0000256" key="1">
    <source>
        <dbReference type="SAM" id="Phobius"/>
    </source>
</evidence>
<feature type="transmembrane region" description="Helical" evidence="1">
    <location>
        <begin position="37"/>
        <end position="55"/>
    </location>
</feature>
<organism evidence="3 4">
    <name type="scientific">Sphingopyxis macrogoltabida</name>
    <name type="common">Sphingomonas macrogoltabidus</name>
    <dbReference type="NCBI Taxonomy" id="33050"/>
    <lineage>
        <taxon>Bacteria</taxon>
        <taxon>Pseudomonadati</taxon>
        <taxon>Pseudomonadota</taxon>
        <taxon>Alphaproteobacteria</taxon>
        <taxon>Sphingomonadales</taxon>
        <taxon>Sphingomonadaceae</taxon>
        <taxon>Sphingopyxis</taxon>
    </lineage>
</organism>
<evidence type="ECO:0000313" key="4">
    <source>
        <dbReference type="Proteomes" id="UP000058074"/>
    </source>
</evidence>
<keyword evidence="1" id="KW-1133">Transmembrane helix</keyword>
<proteinExistence type="predicted"/>
<dbReference type="InterPro" id="IPR058058">
    <property type="entry name" value="CBU_0592-like"/>
</dbReference>
<protein>
    <recommendedName>
        <fullName evidence="2">CBU-0592-like domain-containing protein</fullName>
    </recommendedName>
</protein>
<keyword evidence="1" id="KW-0472">Membrane</keyword>
<dbReference type="PATRIC" id="fig|33050.5.peg.1217"/>
<sequence length="89" mass="9556">MDALGLAIEVIGWSAAVVILVAYVLLSLGKLEARSYLYQWMNVIGAAGFILNSGYNGAIPSAVLNVIWAGIGLFTIGIVWRARRTPLVH</sequence>
<evidence type="ECO:0000313" key="3">
    <source>
        <dbReference type="EMBL" id="ALH79899.1"/>
    </source>
</evidence>
<reference evidence="3 4" key="1">
    <citation type="journal article" date="2015" name="Genome Announc.">
        <title>Complete Genome Sequence of Polypropylene Glycol- and Polyethylene Glycol-Degrading Sphingopyxis macrogoltabida Strain EY-1.</title>
        <authorList>
            <person name="Ohtsubo Y."/>
            <person name="Nagata Y."/>
            <person name="Numata M."/>
            <person name="Tsuchikane K."/>
            <person name="Hosoyama A."/>
            <person name="Yamazoe A."/>
            <person name="Tsuda M."/>
            <person name="Fujita N."/>
            <person name="Kawai F."/>
        </authorList>
    </citation>
    <scope>NUCLEOTIDE SEQUENCE [LARGE SCALE GENOMIC DNA]</scope>
    <source>
        <strain evidence="3 4">EY-1</strain>
    </source>
</reference>
<feature type="transmembrane region" description="Helical" evidence="1">
    <location>
        <begin position="6"/>
        <end position="25"/>
    </location>
</feature>